<dbReference type="EMBL" id="BJWI01000003">
    <property type="protein sequence ID" value="GEM00925.1"/>
    <property type="molecule type" value="Genomic_DNA"/>
</dbReference>
<dbReference type="SUPFAM" id="SSF53067">
    <property type="entry name" value="Actin-like ATPase domain"/>
    <property type="match status" value="1"/>
</dbReference>
<dbReference type="RefSeq" id="WP_089829996.1">
    <property type="nucleotide sequence ID" value="NZ_BJWI01000003.1"/>
</dbReference>
<name>A0A1I5LXK0_9BACI</name>
<keyword evidence="5" id="KW-1185">Reference proteome</keyword>
<dbReference type="Proteomes" id="UP000321547">
    <property type="component" value="Unassembled WGS sequence"/>
</dbReference>
<dbReference type="PANTHER" id="PTHR18964:SF149">
    <property type="entry name" value="BIFUNCTIONAL UDP-N-ACETYLGLUCOSAMINE 2-EPIMERASE_N-ACETYLMANNOSAMINE KINASE"/>
    <property type="match status" value="1"/>
</dbReference>
<dbReference type="EMBL" id="FOXC01000003">
    <property type="protein sequence ID" value="SFP01903.1"/>
    <property type="molecule type" value="Genomic_DNA"/>
</dbReference>
<evidence type="ECO:0000313" key="5">
    <source>
        <dbReference type="Proteomes" id="UP000321547"/>
    </source>
</evidence>
<accession>A0A1I5LXK0</accession>
<protein>
    <submittedName>
        <fullName evidence="3">Glucokinase</fullName>
    </submittedName>
</protein>
<dbReference type="Proteomes" id="UP000242243">
    <property type="component" value="Unassembled WGS sequence"/>
</dbReference>
<dbReference type="Pfam" id="PF00480">
    <property type="entry name" value="ROK"/>
    <property type="match status" value="1"/>
</dbReference>
<dbReference type="PANTHER" id="PTHR18964">
    <property type="entry name" value="ROK (REPRESSOR, ORF, KINASE) FAMILY"/>
    <property type="match status" value="1"/>
</dbReference>
<evidence type="ECO:0000256" key="1">
    <source>
        <dbReference type="ARBA" id="ARBA00006479"/>
    </source>
</evidence>
<gene>
    <name evidence="2" type="primary">glcK</name>
    <name evidence="2" type="ORF">HHA03_04570</name>
    <name evidence="3" type="ORF">SAMN05421839_10337</name>
</gene>
<sequence>MYALGIDIGGTKIALAIVTTQGTVIGQDKLATDQMIEPKEMIDTIATRAKHLLLAHNIKEDELYGIGIGAPGPLDSERGMITYPPNLPRWRNVPIVKLMATHFSVPIRLENDASAAAVAEHTFGASKDYNDSLYVTISTGIGAGIISGNTLISGSKGNAGDIGHMVIDPSFGECVCGQYGCFEHICSGTAISREVSKLKGINISTEEAFRLYETHDADIVPYLDTVIERMGMAFVSLINTLDPEIIVVGGGVSQAGDRLFKPIRQYVKRFTLNKEAGDTPIVLAKLNQEAGVIGAAALSFPLK</sequence>
<dbReference type="AlphaFoldDB" id="A0A1I5LXK0"/>
<dbReference type="STRING" id="306540.SAMN05421839_10337"/>
<dbReference type="InterPro" id="IPR043129">
    <property type="entry name" value="ATPase_NBD"/>
</dbReference>
<dbReference type="OrthoDB" id="9795247at2"/>
<reference evidence="3 4" key="1">
    <citation type="submission" date="2016-10" db="EMBL/GenBank/DDBJ databases">
        <authorList>
            <person name="de Groot N.N."/>
        </authorList>
    </citation>
    <scope>NUCLEOTIDE SEQUENCE [LARGE SCALE GENOMIC DNA]</scope>
    <source>
        <strain evidence="3 4">DSM 17073</strain>
    </source>
</reference>
<reference evidence="2 5" key="2">
    <citation type="submission" date="2019-07" db="EMBL/GenBank/DDBJ databases">
        <title>Whole genome shotgun sequence of Halolactibacillus halophilus NBRC 100868.</title>
        <authorList>
            <person name="Hosoyama A."/>
            <person name="Uohara A."/>
            <person name="Ohji S."/>
            <person name="Ichikawa N."/>
        </authorList>
    </citation>
    <scope>NUCLEOTIDE SEQUENCE [LARGE SCALE GENOMIC DNA]</scope>
    <source>
        <strain evidence="2 5">NBRC 100868</strain>
    </source>
</reference>
<organism evidence="3 4">
    <name type="scientific">Halolactibacillus halophilus</name>
    <dbReference type="NCBI Taxonomy" id="306540"/>
    <lineage>
        <taxon>Bacteria</taxon>
        <taxon>Bacillati</taxon>
        <taxon>Bacillota</taxon>
        <taxon>Bacilli</taxon>
        <taxon>Bacillales</taxon>
        <taxon>Bacillaceae</taxon>
        <taxon>Halolactibacillus</taxon>
    </lineage>
</organism>
<evidence type="ECO:0000313" key="2">
    <source>
        <dbReference type="EMBL" id="GEM00925.1"/>
    </source>
</evidence>
<dbReference type="InterPro" id="IPR000600">
    <property type="entry name" value="ROK"/>
</dbReference>
<evidence type="ECO:0000313" key="4">
    <source>
        <dbReference type="Proteomes" id="UP000242243"/>
    </source>
</evidence>
<comment type="similarity">
    <text evidence="1">Belongs to the ROK (NagC/XylR) family.</text>
</comment>
<keyword evidence="3" id="KW-0808">Transferase</keyword>
<dbReference type="GO" id="GO:0016301">
    <property type="term" value="F:kinase activity"/>
    <property type="evidence" value="ECO:0007669"/>
    <property type="project" value="UniProtKB-KW"/>
</dbReference>
<dbReference type="InterPro" id="IPR049874">
    <property type="entry name" value="ROK_cs"/>
</dbReference>
<dbReference type="Gene3D" id="3.30.420.40">
    <property type="match status" value="2"/>
</dbReference>
<dbReference type="PROSITE" id="PS01125">
    <property type="entry name" value="ROK"/>
    <property type="match status" value="1"/>
</dbReference>
<evidence type="ECO:0000313" key="3">
    <source>
        <dbReference type="EMBL" id="SFP01903.1"/>
    </source>
</evidence>
<proteinExistence type="inferred from homology"/>
<keyword evidence="3" id="KW-0418">Kinase</keyword>